<proteinExistence type="predicted"/>
<name>A0A5B6V7D0_9ROSI</name>
<dbReference type="EMBL" id="SMMG02000007">
    <property type="protein sequence ID" value="KAA3465058.1"/>
    <property type="molecule type" value="Genomic_DNA"/>
</dbReference>
<sequence>MLQYLCITRPELSFCVNKLSQYMNLPSEMHWRIVKRVLRYLIGTDELNLFATQILIGPHLLKIDVPPQGTLYT</sequence>
<comment type="caution">
    <text evidence="1">The sequence shown here is derived from an EMBL/GenBank/DDBJ whole genome shotgun (WGS) entry which is preliminary data.</text>
</comment>
<dbReference type="PANTHER" id="PTHR11439:SF483">
    <property type="entry name" value="PEPTIDE SYNTHASE GLIP-LIKE, PUTATIVE (AFU_ORTHOLOGUE AFUA_3G12920)-RELATED"/>
    <property type="match status" value="1"/>
</dbReference>
<evidence type="ECO:0000313" key="2">
    <source>
        <dbReference type="Proteomes" id="UP000325315"/>
    </source>
</evidence>
<accession>A0A5B6V7D0</accession>
<dbReference type="Proteomes" id="UP000325315">
    <property type="component" value="Unassembled WGS sequence"/>
</dbReference>
<dbReference type="AlphaFoldDB" id="A0A5B6V7D0"/>
<protein>
    <submittedName>
        <fullName evidence="1">Retrovirus-related Pol polyprotein from transposon TNT 1-94</fullName>
    </submittedName>
</protein>
<dbReference type="PANTHER" id="PTHR11439">
    <property type="entry name" value="GAG-POL-RELATED RETROTRANSPOSON"/>
    <property type="match status" value="1"/>
</dbReference>
<gene>
    <name evidence="1" type="ORF">EPI10_000263</name>
</gene>
<dbReference type="OrthoDB" id="1938465at2759"/>
<evidence type="ECO:0000313" key="1">
    <source>
        <dbReference type="EMBL" id="KAA3465058.1"/>
    </source>
</evidence>
<keyword evidence="2" id="KW-1185">Reference proteome</keyword>
<reference evidence="2" key="1">
    <citation type="journal article" date="2019" name="Plant Biotechnol. J.">
        <title>Genome sequencing of the Australian wild diploid species Gossypium australe highlights disease resistance and delayed gland morphogenesis.</title>
        <authorList>
            <person name="Cai Y."/>
            <person name="Cai X."/>
            <person name="Wang Q."/>
            <person name="Wang P."/>
            <person name="Zhang Y."/>
            <person name="Cai C."/>
            <person name="Xu Y."/>
            <person name="Wang K."/>
            <person name="Zhou Z."/>
            <person name="Wang C."/>
            <person name="Geng S."/>
            <person name="Li B."/>
            <person name="Dong Q."/>
            <person name="Hou Y."/>
            <person name="Wang H."/>
            <person name="Ai P."/>
            <person name="Liu Z."/>
            <person name="Yi F."/>
            <person name="Sun M."/>
            <person name="An G."/>
            <person name="Cheng J."/>
            <person name="Zhang Y."/>
            <person name="Shi Q."/>
            <person name="Xie Y."/>
            <person name="Shi X."/>
            <person name="Chang Y."/>
            <person name="Huang F."/>
            <person name="Chen Y."/>
            <person name="Hong S."/>
            <person name="Mi L."/>
            <person name="Sun Q."/>
            <person name="Zhang L."/>
            <person name="Zhou B."/>
            <person name="Peng R."/>
            <person name="Zhang X."/>
            <person name="Liu F."/>
        </authorList>
    </citation>
    <scope>NUCLEOTIDE SEQUENCE [LARGE SCALE GENOMIC DNA]</scope>
    <source>
        <strain evidence="2">cv. PA1801</strain>
    </source>
</reference>
<organism evidence="1 2">
    <name type="scientific">Gossypium australe</name>
    <dbReference type="NCBI Taxonomy" id="47621"/>
    <lineage>
        <taxon>Eukaryota</taxon>
        <taxon>Viridiplantae</taxon>
        <taxon>Streptophyta</taxon>
        <taxon>Embryophyta</taxon>
        <taxon>Tracheophyta</taxon>
        <taxon>Spermatophyta</taxon>
        <taxon>Magnoliopsida</taxon>
        <taxon>eudicotyledons</taxon>
        <taxon>Gunneridae</taxon>
        <taxon>Pentapetalae</taxon>
        <taxon>rosids</taxon>
        <taxon>malvids</taxon>
        <taxon>Malvales</taxon>
        <taxon>Malvaceae</taxon>
        <taxon>Malvoideae</taxon>
        <taxon>Gossypium</taxon>
    </lineage>
</organism>